<evidence type="ECO:0000313" key="1">
    <source>
        <dbReference type="EMBL" id="MXU85030.1"/>
    </source>
</evidence>
<proteinExistence type="predicted"/>
<sequence>MRCPGWVCLATAAGYGWIPPVRIWCLPVERQKKSGAREAAPAAVAPVTTRWCQQTTRSLWKQTLPLSPQATRCASQRSRFCCLA</sequence>
<name>A0A6B0U8P1_IXORI</name>
<accession>A0A6B0U8P1</accession>
<organism evidence="1">
    <name type="scientific">Ixodes ricinus</name>
    <name type="common">Common tick</name>
    <name type="synonym">Acarus ricinus</name>
    <dbReference type="NCBI Taxonomy" id="34613"/>
    <lineage>
        <taxon>Eukaryota</taxon>
        <taxon>Metazoa</taxon>
        <taxon>Ecdysozoa</taxon>
        <taxon>Arthropoda</taxon>
        <taxon>Chelicerata</taxon>
        <taxon>Arachnida</taxon>
        <taxon>Acari</taxon>
        <taxon>Parasitiformes</taxon>
        <taxon>Ixodida</taxon>
        <taxon>Ixodoidea</taxon>
        <taxon>Ixodidae</taxon>
        <taxon>Ixodinae</taxon>
        <taxon>Ixodes</taxon>
    </lineage>
</organism>
<protein>
    <submittedName>
        <fullName evidence="1">Uncharacterized protein</fullName>
    </submittedName>
</protein>
<dbReference type="AlphaFoldDB" id="A0A6B0U8P1"/>
<dbReference type="EMBL" id="GIFC01002947">
    <property type="protein sequence ID" value="MXU85030.1"/>
    <property type="molecule type" value="Transcribed_RNA"/>
</dbReference>
<reference evidence="1" key="1">
    <citation type="submission" date="2019-12" db="EMBL/GenBank/DDBJ databases">
        <title>An insight into the sialome of adult female Ixodes ricinus ticks feeding for 6 days.</title>
        <authorList>
            <person name="Perner J."/>
            <person name="Ribeiro J.M.C."/>
        </authorList>
    </citation>
    <scope>NUCLEOTIDE SEQUENCE</scope>
    <source>
        <strain evidence="1">Semi-engorged</strain>
        <tissue evidence="1">Salivary glands</tissue>
    </source>
</reference>